<dbReference type="SUPFAM" id="SSF89623">
    <property type="entry name" value="Ribose/Galactose isomerase RpiB/AlsB"/>
    <property type="match status" value="1"/>
</dbReference>
<keyword evidence="2" id="KW-0413">Isomerase</keyword>
<evidence type="ECO:0000313" key="3">
    <source>
        <dbReference type="Proteomes" id="UP000178023"/>
    </source>
</evidence>
<dbReference type="Gene3D" id="3.40.1400.10">
    <property type="entry name" value="Sugar-phosphate isomerase, RpiB/LacA/LacB"/>
    <property type="match status" value="1"/>
</dbReference>
<dbReference type="Pfam" id="PF02502">
    <property type="entry name" value="LacAB_rpiB"/>
    <property type="match status" value="1"/>
</dbReference>
<dbReference type="PIRSF" id="PIRSF005384">
    <property type="entry name" value="RpiB_LacA_B"/>
    <property type="match status" value="1"/>
</dbReference>
<dbReference type="PANTHER" id="PTHR30345:SF0">
    <property type="entry name" value="DNA DAMAGE-REPAIR_TOLERATION PROTEIN DRT102"/>
    <property type="match status" value="1"/>
</dbReference>
<dbReference type="GO" id="GO:0016861">
    <property type="term" value="F:intramolecular oxidoreductase activity, interconverting aldoses and ketoses"/>
    <property type="evidence" value="ECO:0007669"/>
    <property type="project" value="UniProtKB-ARBA"/>
</dbReference>
<dbReference type="EMBL" id="MGJL01000041">
    <property type="protein sequence ID" value="OGN06126.1"/>
    <property type="molecule type" value="Genomic_DNA"/>
</dbReference>
<sequence>MIYLATDHRGFALKEKIKAWLAEWDYDFKDMGAFEYDADDDYPDFIRKAAEAVANDPEHSRGIILGASGQGEAMVANRYKGVRAVVYEGGPDEIITLSRQHNNANVLSLGVLFVDEETAKKSIKLWLETPFEGEERHVRRIKKIDEQVTS</sequence>
<accession>A0A1F8F1K8</accession>
<evidence type="ECO:0000313" key="2">
    <source>
        <dbReference type="EMBL" id="OGN06126.1"/>
    </source>
</evidence>
<dbReference type="Proteomes" id="UP000178023">
    <property type="component" value="Unassembled WGS sequence"/>
</dbReference>
<dbReference type="AlphaFoldDB" id="A0A1F8F1K8"/>
<dbReference type="GO" id="GO:0005975">
    <property type="term" value="P:carbohydrate metabolic process"/>
    <property type="evidence" value="ECO:0007669"/>
    <property type="project" value="InterPro"/>
</dbReference>
<organism evidence="2 3">
    <name type="scientific">Candidatus Yanofskybacteria bacterium RIFCSPHIGHO2_01_FULL_45_42</name>
    <dbReference type="NCBI Taxonomy" id="1802671"/>
    <lineage>
        <taxon>Bacteria</taxon>
        <taxon>Candidatus Yanofskyibacteriota</taxon>
    </lineage>
</organism>
<name>A0A1F8F1K8_9BACT</name>
<comment type="similarity">
    <text evidence="1">Belongs to the LacAB/RpiB family.</text>
</comment>
<protein>
    <submittedName>
        <fullName evidence="2">Ribose-5-phosphate isomerase</fullName>
    </submittedName>
</protein>
<dbReference type="NCBIfam" id="TIGR00689">
    <property type="entry name" value="rpiB_lacA_lacB"/>
    <property type="match status" value="1"/>
</dbReference>
<dbReference type="PANTHER" id="PTHR30345">
    <property type="entry name" value="RIBOSE-5-PHOSPHATE ISOMERASE B"/>
    <property type="match status" value="1"/>
</dbReference>
<dbReference type="NCBIfam" id="NF004051">
    <property type="entry name" value="PRK05571.1"/>
    <property type="match status" value="1"/>
</dbReference>
<reference evidence="2 3" key="1">
    <citation type="journal article" date="2016" name="Nat. Commun.">
        <title>Thousands of microbial genomes shed light on interconnected biogeochemical processes in an aquifer system.</title>
        <authorList>
            <person name="Anantharaman K."/>
            <person name="Brown C.T."/>
            <person name="Hug L.A."/>
            <person name="Sharon I."/>
            <person name="Castelle C.J."/>
            <person name="Probst A.J."/>
            <person name="Thomas B.C."/>
            <person name="Singh A."/>
            <person name="Wilkins M.J."/>
            <person name="Karaoz U."/>
            <person name="Brodie E.L."/>
            <person name="Williams K.H."/>
            <person name="Hubbard S.S."/>
            <person name="Banfield J.F."/>
        </authorList>
    </citation>
    <scope>NUCLEOTIDE SEQUENCE [LARGE SCALE GENOMIC DNA]</scope>
</reference>
<comment type="caution">
    <text evidence="2">The sequence shown here is derived from an EMBL/GenBank/DDBJ whole genome shotgun (WGS) entry which is preliminary data.</text>
</comment>
<dbReference type="InterPro" id="IPR036569">
    <property type="entry name" value="RpiB_LacA_LacB_sf"/>
</dbReference>
<proteinExistence type="inferred from homology"/>
<evidence type="ECO:0000256" key="1">
    <source>
        <dbReference type="ARBA" id="ARBA00008754"/>
    </source>
</evidence>
<gene>
    <name evidence="2" type="ORF">A2750_04180</name>
</gene>
<dbReference type="InterPro" id="IPR003500">
    <property type="entry name" value="RpiB_LacA_LacB"/>
</dbReference>